<proteinExistence type="predicted"/>
<dbReference type="OrthoDB" id="6796659at2"/>
<keyword evidence="2" id="KW-1185">Reference proteome</keyword>
<reference evidence="2" key="1">
    <citation type="submission" date="2016-10" db="EMBL/GenBank/DDBJ databases">
        <authorList>
            <person name="Varghese N."/>
            <person name="Submissions S."/>
        </authorList>
    </citation>
    <scope>NUCLEOTIDE SEQUENCE [LARGE SCALE GENOMIC DNA]</scope>
    <source>
        <strain evidence="2">DSM 12111</strain>
    </source>
</reference>
<gene>
    <name evidence="1" type="ORF">SAMN05421553_3859</name>
</gene>
<dbReference type="Proteomes" id="UP000242849">
    <property type="component" value="Unassembled WGS sequence"/>
</dbReference>
<dbReference type="STRING" id="53406.SAMN05421553_3859"/>
<dbReference type="RefSeq" id="WP_090385921.1">
    <property type="nucleotide sequence ID" value="NZ_CP156749.1"/>
</dbReference>
<protein>
    <submittedName>
        <fullName evidence="1">Uncharacterized protein</fullName>
    </submittedName>
</protein>
<dbReference type="AlphaFoldDB" id="A0A1H5FGJ1"/>
<dbReference type="EMBL" id="FNSC01000001">
    <property type="protein sequence ID" value="SEE02254.1"/>
    <property type="molecule type" value="Genomic_DNA"/>
</dbReference>
<accession>A0A1H5FGJ1</accession>
<organism evidence="1 2">
    <name type="scientific">Pseudomonas anguilliseptica</name>
    <dbReference type="NCBI Taxonomy" id="53406"/>
    <lineage>
        <taxon>Bacteria</taxon>
        <taxon>Pseudomonadati</taxon>
        <taxon>Pseudomonadota</taxon>
        <taxon>Gammaproteobacteria</taxon>
        <taxon>Pseudomonadales</taxon>
        <taxon>Pseudomonadaceae</taxon>
        <taxon>Pseudomonas</taxon>
    </lineage>
</organism>
<evidence type="ECO:0000313" key="2">
    <source>
        <dbReference type="Proteomes" id="UP000242849"/>
    </source>
</evidence>
<sequence length="295" mass="32428">MSPIDISLKLANQSPIAPPTQGFFYVDQGNYQTFVLADTPLTAYSDSATSCIITAVVSNFDDRNSLTLAHLDSPDCIDAFFDLIATQPANSWQVFAQGANPPDNSTAQDNASQLQARIDQLGSRVVKCELALLQGDPRQDNRGDFGVSYSGDGRAVATNQPYDLQLYQRDPTCGGQTVYCIMRRQEQPPVQIRDAGLPFTHAELVELAEIALQFRKDPQDPNTAFSNIVNLQSEEIRQNWSTTPAYEAPWFSDQLKLGAAFAIAMAPVVSLSALHLKRTTAPSFGRLRQVLLTQR</sequence>
<evidence type="ECO:0000313" key="1">
    <source>
        <dbReference type="EMBL" id="SEE02254.1"/>
    </source>
</evidence>
<name>A0A1H5FGJ1_PSEAG</name>